<proteinExistence type="predicted"/>
<name>E5B8X0_ERWAM</name>
<protein>
    <submittedName>
        <fullName evidence="1">Uncharacterized protein</fullName>
    </submittedName>
</protein>
<reference evidence="1" key="1">
    <citation type="journal article" date="2011" name="J. Bacteriol.">
        <title>Genome Sequence of an Erwinia amylovora Strain with Pathogenicity Restricted to Rubus Plants.</title>
        <authorList>
            <person name="Powney R."/>
            <person name="Smits T.H."/>
            <person name="Sawbridge T."/>
            <person name="Frey B."/>
            <person name="Blom J."/>
            <person name="Frey J.E."/>
            <person name="Plummer K.M."/>
            <person name="Beer S.V."/>
            <person name="Luck J."/>
            <person name="Duffy B."/>
            <person name="Rodoni B."/>
        </authorList>
    </citation>
    <scope>NUCLEOTIDE SEQUENCE</scope>
    <source>
        <strain evidence="1">ATCC BAA-2158</strain>
    </source>
</reference>
<accession>E5B8X0</accession>
<dbReference type="AlphaFoldDB" id="E5B8X0"/>
<organism evidence="1">
    <name type="scientific">Erwinia amylovora ATCC BAA-2158</name>
    <dbReference type="NCBI Taxonomy" id="889211"/>
    <lineage>
        <taxon>Bacteria</taxon>
        <taxon>Pseudomonadati</taxon>
        <taxon>Pseudomonadota</taxon>
        <taxon>Gammaproteobacteria</taxon>
        <taxon>Enterobacterales</taxon>
        <taxon>Erwiniaceae</taxon>
        <taxon>Erwinia</taxon>
    </lineage>
</organism>
<dbReference type="EMBL" id="FR719195">
    <property type="protein sequence ID" value="CBX81925.1"/>
    <property type="molecule type" value="Genomic_DNA"/>
</dbReference>
<gene>
    <name evidence="1" type="ORF">EAIL5_3105</name>
</gene>
<sequence>MTGDILNGQSPGLFTPPRLRISKGYDLLPSSGICG</sequence>
<evidence type="ECO:0000313" key="1">
    <source>
        <dbReference type="EMBL" id="CBX81925.1"/>
    </source>
</evidence>